<evidence type="ECO:0000259" key="1">
    <source>
        <dbReference type="Pfam" id="PF00535"/>
    </source>
</evidence>
<dbReference type="HOGENOM" id="CLU_555115_0_0_4"/>
<dbReference type="GO" id="GO:0016758">
    <property type="term" value="F:hexosyltransferase activity"/>
    <property type="evidence" value="ECO:0007669"/>
    <property type="project" value="UniProtKB-ARBA"/>
</dbReference>
<accession>A1K908</accession>
<organism evidence="2 3">
    <name type="scientific">Azoarcus sp. (strain BH72)</name>
    <dbReference type="NCBI Taxonomy" id="418699"/>
    <lineage>
        <taxon>Bacteria</taxon>
        <taxon>Pseudomonadati</taxon>
        <taxon>Pseudomonadota</taxon>
        <taxon>Betaproteobacteria</taxon>
        <taxon>Rhodocyclales</taxon>
        <taxon>Zoogloeaceae</taxon>
        <taxon>Azoarcus</taxon>
    </lineage>
</organism>
<dbReference type="InterPro" id="IPR029044">
    <property type="entry name" value="Nucleotide-diphossugar_trans"/>
</dbReference>
<dbReference type="Pfam" id="PF00535">
    <property type="entry name" value="Glycos_transf_2"/>
    <property type="match status" value="1"/>
</dbReference>
<gene>
    <name evidence="2" type="ordered locus">azo2697</name>
</gene>
<dbReference type="KEGG" id="azo:azo2697"/>
<proteinExistence type="predicted"/>
<protein>
    <recommendedName>
        <fullName evidence="1">Glycosyltransferase 2-like domain-containing protein</fullName>
    </recommendedName>
</protein>
<dbReference type="eggNOG" id="COG0463">
    <property type="taxonomic scope" value="Bacteria"/>
</dbReference>
<dbReference type="Proteomes" id="UP000002588">
    <property type="component" value="Chromosome"/>
</dbReference>
<keyword evidence="3" id="KW-1185">Reference proteome</keyword>
<evidence type="ECO:0000313" key="3">
    <source>
        <dbReference type="Proteomes" id="UP000002588"/>
    </source>
</evidence>
<dbReference type="PANTHER" id="PTHR22916:SF3">
    <property type="entry name" value="UDP-GLCNAC:BETAGAL BETA-1,3-N-ACETYLGLUCOSAMINYLTRANSFERASE-LIKE PROTEIN 1"/>
    <property type="match status" value="1"/>
</dbReference>
<dbReference type="EMBL" id="AM406670">
    <property type="protein sequence ID" value="CAL95313.1"/>
    <property type="molecule type" value="Genomic_DNA"/>
</dbReference>
<dbReference type="InterPro" id="IPR001173">
    <property type="entry name" value="Glyco_trans_2-like"/>
</dbReference>
<dbReference type="STRING" id="62928.azo2697"/>
<dbReference type="CAZy" id="GT2">
    <property type="family name" value="Glycosyltransferase Family 2"/>
</dbReference>
<sequence>MSRMYKLKASLLRRADRPTIDLSQLESISPPASEAELIGRWRADAPCVVSICMLTYNHAPYLRKALDGILGQQTDFGFEILIHDDASTDGTQDIIREYQLRYPTVIKPILQTENQWSQGVNPSITYNYPRANAEFVTWCEGDDMWTDPLKLALQVDGLRRHPSINLSFHQAVLVHYGQKCVKPYLIGDYADSDRIVSFHEAIYRPQGLIPTASCMVRWSVKQKLAEFMKTRGYIRGGDVFLQMFGAMGDGALYHAKPMSIYRFQTRHSLTRGMRDEIEKLANHQAAVIRAYLEINRETGGSLSRELKTLIFQRILWLFNREPVPPQIIRSLNLDALMREFLKIKRAIHRKAVELNESPRNHVIYGCGSGCTMIMKKIDQAKVSCIVDRDGKWIGEEIFEKPIVSADEIAKFPDCNLIVSTLAPDKRAIERLAARHGVKPERIHYFFDDLVEAIDMDLLSREAHDLPYDFSGQRPPGWWPRNETRTVSSTTC</sequence>
<dbReference type="PANTHER" id="PTHR22916">
    <property type="entry name" value="GLYCOSYLTRANSFERASE"/>
    <property type="match status" value="1"/>
</dbReference>
<dbReference type="Gene3D" id="3.90.550.10">
    <property type="entry name" value="Spore Coat Polysaccharide Biosynthesis Protein SpsA, Chain A"/>
    <property type="match status" value="1"/>
</dbReference>
<evidence type="ECO:0000313" key="2">
    <source>
        <dbReference type="EMBL" id="CAL95313.1"/>
    </source>
</evidence>
<reference evidence="2 3" key="1">
    <citation type="journal article" date="2006" name="Nat. Biotechnol.">
        <title>Complete genome of the mutualistic, N2-fixing grass endophyte Azoarcus sp. strain BH72.</title>
        <authorList>
            <person name="Krause A."/>
            <person name="Ramakumar A."/>
            <person name="Bartels D."/>
            <person name="Battistoni F."/>
            <person name="Bekel T."/>
            <person name="Boch J."/>
            <person name="Boehm M."/>
            <person name="Friedrich F."/>
            <person name="Hurek T."/>
            <person name="Krause L."/>
            <person name="Linke B."/>
            <person name="McHardy A.C."/>
            <person name="Sarkar A."/>
            <person name="Schneiker S."/>
            <person name="Syed A.A."/>
            <person name="Thauer R."/>
            <person name="Vorhoelter F.-J."/>
            <person name="Weidner S."/>
            <person name="Puehler A."/>
            <person name="Reinhold-Hurek B."/>
            <person name="Kaiser O."/>
            <person name="Goesmann A."/>
        </authorList>
    </citation>
    <scope>NUCLEOTIDE SEQUENCE [LARGE SCALE GENOMIC DNA]</scope>
    <source>
        <strain evidence="2 3">BH72</strain>
    </source>
</reference>
<dbReference type="AlphaFoldDB" id="A1K908"/>
<name>A1K908_AZOSB</name>
<dbReference type="SUPFAM" id="SSF53448">
    <property type="entry name" value="Nucleotide-diphospho-sugar transferases"/>
    <property type="match status" value="1"/>
</dbReference>
<feature type="domain" description="Glycosyltransferase 2-like" evidence="1">
    <location>
        <begin position="50"/>
        <end position="162"/>
    </location>
</feature>